<protein>
    <submittedName>
        <fullName evidence="1">Unannotated protein</fullName>
    </submittedName>
</protein>
<dbReference type="AlphaFoldDB" id="A0A6J6WY77"/>
<evidence type="ECO:0000313" key="1">
    <source>
        <dbReference type="EMBL" id="CAB4786897.1"/>
    </source>
</evidence>
<name>A0A6J6WY77_9ZZZZ</name>
<dbReference type="EMBL" id="CAFAAH010000006">
    <property type="protein sequence ID" value="CAB4786897.1"/>
    <property type="molecule type" value="Genomic_DNA"/>
</dbReference>
<dbReference type="InterPro" id="IPR012349">
    <property type="entry name" value="Split_barrel_FMN-bd"/>
</dbReference>
<reference evidence="1" key="1">
    <citation type="submission" date="2020-05" db="EMBL/GenBank/DDBJ databases">
        <authorList>
            <person name="Chiriac C."/>
            <person name="Salcher M."/>
            <person name="Ghai R."/>
            <person name="Kavagutti S V."/>
        </authorList>
    </citation>
    <scope>NUCLEOTIDE SEQUENCE</scope>
</reference>
<dbReference type="Gene3D" id="2.30.110.10">
    <property type="entry name" value="Electron Transport, Fmn-binding Protein, Chain A"/>
    <property type="match status" value="1"/>
</dbReference>
<gene>
    <name evidence="1" type="ORF">UFOPK2996_00139</name>
</gene>
<organism evidence="1">
    <name type="scientific">freshwater metagenome</name>
    <dbReference type="NCBI Taxonomy" id="449393"/>
    <lineage>
        <taxon>unclassified sequences</taxon>
        <taxon>metagenomes</taxon>
        <taxon>ecological metagenomes</taxon>
    </lineage>
</organism>
<sequence>MNPLDDVSRSPIGVFAWVRGDGTPGSCPVTPYVVNGQVVVTSTLAFTAKAAAVRRDARVALLAGGQLAVGSAEVFVDDSPRWFDENIREAEMEKFPPTRSILAVPGHRCLFPWYVGRIVIRFTPDSIERVEGGDEITATQLVNGKLRIEPILVEADGTPAVADLHDGAAQILFHEEHEKMADLRQVSLRGSVSEGRFLEIHRSGSLAPSPTGACAQLGELRSMARSARRNRDKISSWRAA</sequence>
<proteinExistence type="predicted"/>
<dbReference type="SUPFAM" id="SSF50475">
    <property type="entry name" value="FMN-binding split barrel"/>
    <property type="match status" value="1"/>
</dbReference>
<accession>A0A6J6WY77</accession>